<dbReference type="Gene3D" id="1.25.40.10">
    <property type="entry name" value="Tetratricopeptide repeat domain"/>
    <property type="match status" value="7"/>
</dbReference>
<comment type="caution">
    <text evidence="4">The sequence shown here is derived from an EMBL/GenBank/DDBJ whole genome shotgun (WGS) entry which is preliminary data.</text>
</comment>
<dbReference type="InterPro" id="IPR051012">
    <property type="entry name" value="CellSynth/LPSAsmb/PSIAsmb"/>
</dbReference>
<dbReference type="Pfam" id="PF13174">
    <property type="entry name" value="TPR_6"/>
    <property type="match status" value="4"/>
</dbReference>
<dbReference type="InterPro" id="IPR011990">
    <property type="entry name" value="TPR-like_helical_dom_sf"/>
</dbReference>
<sequence length="838" mass="97154">MFRLFTTAIIALTVSLSYAVDFEYFSSHGAYRIASLMLLSEDIDPLTEGMHYLYQGDLYLREGKWNSSLLNYKLFLLSNPLSSYKGIVLFNMGRLYYIKGDRLRAKDAFNKSYRICLNDKHIYNARSYIATMEASDGNLTEAKETYEDLFRNSPPYLHTDNDYYRYSQVLISLNKYKEAVKALCRIDADDERFVQSQFYLSKLLYRIDNQDKALRIINSIIKSNSDISKDDSEILLYSSALNYKLGYIEEAVKNLNIISNEPCDETDDDCLKAKLLLGFIEFQNNKYENTIKILKDVPDEKIKTSNEIPYLLALSYYKKGLLKEAEETLEAVISSGLTLDEKSLYLLGWIYFLERRYSEAKITFERVRDIGGELALASTFMTAESTYKQYRYDDALRGYIEIVETATPSQIYFESMIRIADCRYNQGKVDEAIEIYEKFIKIPDIPSDLLAKALYSLGYSYSKKNDYKNTIEYYERFLAQFPNDENSNEVILALLDILEDREDYGGIIKTIERYNDIFFNRDIYSKLLIHKGRAYYNLGLYKQAERIFATLIKDYTDTDEAIEAEYYRFMVDYHLGKYHSPLEASEAFLNENPASPLSPGVRIIIAKYYLQNGEYQMVENLLMPVIEGSTDIEATEAAAAMLESVYKKQGKEEQLAEIYTDLSEKATSVEDKVRLLLMAAISYTNAGMVEEAITVYTNIISNYPQGDHIPKTLYNLGALYKDIGLYQHSQTIFERLIDKYTTSEYYEPAVLNLAFTYQHLGELGKAIEFHTRVLSFNNRSLTVQSTYWLADCYHTIGDNEKALVWLDKLLKEYKDFPNWVKKGEKLRYTITGGKGYYR</sequence>
<dbReference type="PROSITE" id="PS50005">
    <property type="entry name" value="TPR"/>
    <property type="match status" value="1"/>
</dbReference>
<dbReference type="AlphaFoldDB" id="A0A1W9S121"/>
<dbReference type="Pfam" id="PF13432">
    <property type="entry name" value="TPR_16"/>
    <property type="match status" value="1"/>
</dbReference>
<accession>A0A1W9S121</accession>
<proteinExistence type="predicted"/>
<name>A0A1W9S121_9BACT</name>
<keyword evidence="2 3" id="KW-0802">TPR repeat</keyword>
<dbReference type="EMBL" id="NATQ01000044">
    <property type="protein sequence ID" value="OQX90539.1"/>
    <property type="molecule type" value="Genomic_DNA"/>
</dbReference>
<evidence type="ECO:0000256" key="3">
    <source>
        <dbReference type="PROSITE-ProRule" id="PRU00339"/>
    </source>
</evidence>
<dbReference type="Proteomes" id="UP000192611">
    <property type="component" value="Unassembled WGS sequence"/>
</dbReference>
<dbReference type="PANTHER" id="PTHR45586">
    <property type="entry name" value="TPR REPEAT-CONTAINING PROTEIN PA4667"/>
    <property type="match status" value="1"/>
</dbReference>
<keyword evidence="1" id="KW-0677">Repeat</keyword>
<evidence type="ECO:0000256" key="1">
    <source>
        <dbReference type="ARBA" id="ARBA00022737"/>
    </source>
</evidence>
<organism evidence="4 5">
    <name type="scientific">Candidatus Coatesbacteria bacterium 4484_99</name>
    <dbReference type="NCBI Taxonomy" id="1970774"/>
    <lineage>
        <taxon>Bacteria</taxon>
        <taxon>Candidatus Coatesiibacteriota</taxon>
    </lineage>
</organism>
<evidence type="ECO:0000256" key="2">
    <source>
        <dbReference type="ARBA" id="ARBA00022803"/>
    </source>
</evidence>
<dbReference type="SMART" id="SM00028">
    <property type="entry name" value="TPR"/>
    <property type="match status" value="9"/>
</dbReference>
<dbReference type="InterPro" id="IPR019734">
    <property type="entry name" value="TPR_rpt"/>
</dbReference>
<feature type="repeat" description="TPR" evidence="3">
    <location>
        <begin position="451"/>
        <end position="484"/>
    </location>
</feature>
<protein>
    <submittedName>
        <fullName evidence="4">Uncharacterized protein</fullName>
    </submittedName>
</protein>
<evidence type="ECO:0000313" key="4">
    <source>
        <dbReference type="EMBL" id="OQX90539.1"/>
    </source>
</evidence>
<dbReference type="SUPFAM" id="SSF48452">
    <property type="entry name" value="TPR-like"/>
    <property type="match status" value="2"/>
</dbReference>
<gene>
    <name evidence="4" type="ORF">B6D57_02685</name>
</gene>
<reference evidence="5" key="1">
    <citation type="submission" date="2017-03" db="EMBL/GenBank/DDBJ databases">
        <title>Novel pathways for hydrocarbon cycling and metabolic interdependencies in hydrothermal sediment communities.</title>
        <authorList>
            <person name="Dombrowski N."/>
            <person name="Seitz K."/>
            <person name="Teske A."/>
            <person name="Baker B."/>
        </authorList>
    </citation>
    <scope>NUCLEOTIDE SEQUENCE [LARGE SCALE GENOMIC DNA]</scope>
</reference>
<evidence type="ECO:0000313" key="5">
    <source>
        <dbReference type="Proteomes" id="UP000192611"/>
    </source>
</evidence>
<dbReference type="PANTHER" id="PTHR45586:SF1">
    <property type="entry name" value="LIPOPOLYSACCHARIDE ASSEMBLY PROTEIN B"/>
    <property type="match status" value="1"/>
</dbReference>